<gene>
    <name evidence="2" type="primary">P0705A04.27</name>
</gene>
<accession>Q6Z6R1</accession>
<dbReference type="EMBL" id="AP004891">
    <property type="protein sequence ID" value="BAD15984.1"/>
    <property type="molecule type" value="Genomic_DNA"/>
</dbReference>
<evidence type="ECO:0000313" key="3">
    <source>
        <dbReference type="Proteomes" id="UP000000763"/>
    </source>
</evidence>
<organism evidence="2 3">
    <name type="scientific">Oryza sativa subsp. japonica</name>
    <name type="common">Rice</name>
    <dbReference type="NCBI Taxonomy" id="39947"/>
    <lineage>
        <taxon>Eukaryota</taxon>
        <taxon>Viridiplantae</taxon>
        <taxon>Streptophyta</taxon>
        <taxon>Embryophyta</taxon>
        <taxon>Tracheophyta</taxon>
        <taxon>Spermatophyta</taxon>
        <taxon>Magnoliopsida</taxon>
        <taxon>Liliopsida</taxon>
        <taxon>Poales</taxon>
        <taxon>Poaceae</taxon>
        <taxon>BOP clade</taxon>
        <taxon>Oryzoideae</taxon>
        <taxon>Oryzeae</taxon>
        <taxon>Oryzinae</taxon>
        <taxon>Oryza</taxon>
        <taxon>Oryza sativa</taxon>
    </lineage>
</organism>
<proteinExistence type="predicted"/>
<name>Q6Z6R1_ORYSJ</name>
<dbReference type="AlphaFoldDB" id="Q6Z6R1"/>
<feature type="region of interest" description="Disordered" evidence="1">
    <location>
        <begin position="47"/>
        <end position="70"/>
    </location>
</feature>
<feature type="region of interest" description="Disordered" evidence="1">
    <location>
        <begin position="1"/>
        <end position="31"/>
    </location>
</feature>
<reference evidence="3" key="2">
    <citation type="journal article" date="2008" name="Nucleic Acids Res.">
        <title>The rice annotation project database (RAP-DB): 2008 update.</title>
        <authorList>
            <consortium name="The rice annotation project (RAP)"/>
        </authorList>
    </citation>
    <scope>GENOME REANNOTATION</scope>
    <source>
        <strain evidence="3">cv. Nipponbare</strain>
    </source>
</reference>
<reference evidence="3" key="1">
    <citation type="journal article" date="2005" name="Nature">
        <title>The map-based sequence of the rice genome.</title>
        <authorList>
            <consortium name="International rice genome sequencing project (IRGSP)"/>
            <person name="Matsumoto T."/>
            <person name="Wu J."/>
            <person name="Kanamori H."/>
            <person name="Katayose Y."/>
            <person name="Fujisawa M."/>
            <person name="Namiki N."/>
            <person name="Mizuno H."/>
            <person name="Yamamoto K."/>
            <person name="Antonio B.A."/>
            <person name="Baba T."/>
            <person name="Sakata K."/>
            <person name="Nagamura Y."/>
            <person name="Aoki H."/>
            <person name="Arikawa K."/>
            <person name="Arita K."/>
            <person name="Bito T."/>
            <person name="Chiden Y."/>
            <person name="Fujitsuka N."/>
            <person name="Fukunaka R."/>
            <person name="Hamada M."/>
            <person name="Harada C."/>
            <person name="Hayashi A."/>
            <person name="Hijishita S."/>
            <person name="Honda M."/>
            <person name="Hosokawa S."/>
            <person name="Ichikawa Y."/>
            <person name="Idonuma A."/>
            <person name="Iijima M."/>
            <person name="Ikeda M."/>
            <person name="Ikeno M."/>
            <person name="Ito K."/>
            <person name="Ito S."/>
            <person name="Ito T."/>
            <person name="Ito Y."/>
            <person name="Ito Y."/>
            <person name="Iwabuchi A."/>
            <person name="Kamiya K."/>
            <person name="Karasawa W."/>
            <person name="Kurita K."/>
            <person name="Katagiri S."/>
            <person name="Kikuta A."/>
            <person name="Kobayashi H."/>
            <person name="Kobayashi N."/>
            <person name="Machita K."/>
            <person name="Maehara T."/>
            <person name="Masukawa M."/>
            <person name="Mizubayashi T."/>
            <person name="Mukai Y."/>
            <person name="Nagasaki H."/>
            <person name="Nagata Y."/>
            <person name="Naito S."/>
            <person name="Nakashima M."/>
            <person name="Nakama Y."/>
            <person name="Nakamichi Y."/>
            <person name="Nakamura M."/>
            <person name="Meguro A."/>
            <person name="Negishi M."/>
            <person name="Ohta I."/>
            <person name="Ohta T."/>
            <person name="Okamoto M."/>
            <person name="Ono N."/>
            <person name="Saji S."/>
            <person name="Sakaguchi M."/>
            <person name="Sakai K."/>
            <person name="Shibata M."/>
            <person name="Shimokawa T."/>
            <person name="Song J."/>
            <person name="Takazaki Y."/>
            <person name="Terasawa K."/>
            <person name="Tsugane M."/>
            <person name="Tsuji K."/>
            <person name="Ueda S."/>
            <person name="Waki K."/>
            <person name="Yamagata H."/>
            <person name="Yamamoto M."/>
            <person name="Yamamoto S."/>
            <person name="Yamane H."/>
            <person name="Yoshiki S."/>
            <person name="Yoshihara R."/>
            <person name="Yukawa K."/>
            <person name="Zhong H."/>
            <person name="Yano M."/>
            <person name="Yuan Q."/>
            <person name="Ouyang S."/>
            <person name="Liu J."/>
            <person name="Jones K.M."/>
            <person name="Gansberger K."/>
            <person name="Moffat K."/>
            <person name="Hill J."/>
            <person name="Bera J."/>
            <person name="Fadrosh D."/>
            <person name="Jin S."/>
            <person name="Johri S."/>
            <person name="Kim M."/>
            <person name="Overton L."/>
            <person name="Reardon M."/>
            <person name="Tsitrin T."/>
            <person name="Vuong H."/>
            <person name="Weaver B."/>
            <person name="Ciecko A."/>
            <person name="Tallon L."/>
            <person name="Jackson J."/>
            <person name="Pai G."/>
            <person name="Aken S.V."/>
            <person name="Utterback T."/>
            <person name="Reidmuller S."/>
            <person name="Feldblyum T."/>
            <person name="Hsiao J."/>
            <person name="Zismann V."/>
            <person name="Iobst S."/>
            <person name="de Vazeille A.R."/>
            <person name="Buell C.R."/>
            <person name="Ying K."/>
            <person name="Li Y."/>
            <person name="Lu T."/>
            <person name="Huang Y."/>
            <person name="Zhao Q."/>
            <person name="Feng Q."/>
            <person name="Zhang L."/>
            <person name="Zhu J."/>
            <person name="Weng Q."/>
            <person name="Mu J."/>
            <person name="Lu Y."/>
            <person name="Fan D."/>
            <person name="Liu Y."/>
            <person name="Guan J."/>
            <person name="Zhang Y."/>
            <person name="Yu S."/>
            <person name="Liu X."/>
            <person name="Zhang Y."/>
            <person name="Hong G."/>
            <person name="Han B."/>
            <person name="Choisne N."/>
            <person name="Demange N."/>
            <person name="Orjeda G."/>
            <person name="Samain S."/>
            <person name="Cattolico L."/>
            <person name="Pelletier E."/>
            <person name="Couloux A."/>
            <person name="Segurens B."/>
            <person name="Wincker P."/>
            <person name="D'Hont A."/>
            <person name="Scarpelli C."/>
            <person name="Weissenbach J."/>
            <person name="Salanoubat M."/>
            <person name="Quetier F."/>
            <person name="Yu Y."/>
            <person name="Kim H.R."/>
            <person name="Rambo T."/>
            <person name="Currie J."/>
            <person name="Collura K."/>
            <person name="Luo M."/>
            <person name="Yang T."/>
            <person name="Ammiraju J.S.S."/>
            <person name="Engler F."/>
            <person name="Soderlund C."/>
            <person name="Wing R.A."/>
            <person name="Palmer L.E."/>
            <person name="de la Bastide M."/>
            <person name="Spiegel L."/>
            <person name="Nascimento L."/>
            <person name="Zutavern T."/>
            <person name="O'Shaughnessy A."/>
            <person name="Dike S."/>
            <person name="Dedhia N."/>
            <person name="Preston R."/>
            <person name="Balija V."/>
            <person name="McCombie W.R."/>
            <person name="Chow T."/>
            <person name="Chen H."/>
            <person name="Chung M."/>
            <person name="Chen C."/>
            <person name="Shaw J."/>
            <person name="Wu H."/>
            <person name="Hsiao K."/>
            <person name="Chao Y."/>
            <person name="Chu M."/>
            <person name="Cheng C."/>
            <person name="Hour A."/>
            <person name="Lee P."/>
            <person name="Lin S."/>
            <person name="Lin Y."/>
            <person name="Liou J."/>
            <person name="Liu S."/>
            <person name="Hsing Y."/>
            <person name="Raghuvanshi S."/>
            <person name="Mohanty A."/>
            <person name="Bharti A.K."/>
            <person name="Gaur A."/>
            <person name="Gupta V."/>
            <person name="Kumar D."/>
            <person name="Ravi V."/>
            <person name="Vij S."/>
            <person name="Kapur A."/>
            <person name="Khurana P."/>
            <person name="Khurana P."/>
            <person name="Khurana J.P."/>
            <person name="Tyagi A.K."/>
            <person name="Gaikwad K."/>
            <person name="Singh A."/>
            <person name="Dalal V."/>
            <person name="Srivastava S."/>
            <person name="Dixit A."/>
            <person name="Pal A.K."/>
            <person name="Ghazi I.A."/>
            <person name="Yadav M."/>
            <person name="Pandit A."/>
            <person name="Bhargava A."/>
            <person name="Sureshbabu K."/>
            <person name="Batra K."/>
            <person name="Sharma T.R."/>
            <person name="Mohapatra T."/>
            <person name="Singh N.K."/>
            <person name="Messing J."/>
            <person name="Nelson A.B."/>
            <person name="Fuks G."/>
            <person name="Kavchok S."/>
            <person name="Keizer G."/>
            <person name="Linton E."/>
            <person name="Llaca V."/>
            <person name="Song R."/>
            <person name="Tanyolac B."/>
            <person name="Young S."/>
            <person name="Ho-Il K."/>
            <person name="Hahn J.H."/>
            <person name="Sangsakoo G."/>
            <person name="Vanavichit A."/>
            <person name="de Mattos Luiz.A.T."/>
            <person name="Zimmer P.D."/>
            <person name="Malone G."/>
            <person name="Dellagostin O."/>
            <person name="de Oliveira A.C."/>
            <person name="Bevan M."/>
            <person name="Bancroft I."/>
            <person name="Minx P."/>
            <person name="Cordum H."/>
            <person name="Wilson R."/>
            <person name="Cheng Z."/>
            <person name="Jin W."/>
            <person name="Jiang J."/>
            <person name="Leong S.A."/>
            <person name="Iwama H."/>
            <person name="Gojobori T."/>
            <person name="Itoh T."/>
            <person name="Niimura Y."/>
            <person name="Fujii Y."/>
            <person name="Habara T."/>
            <person name="Sakai H."/>
            <person name="Sato Y."/>
            <person name="Wilson G."/>
            <person name="Kumar K."/>
            <person name="McCouch S."/>
            <person name="Juretic N."/>
            <person name="Hoen D."/>
            <person name="Wright S."/>
            <person name="Bruskiewich R."/>
            <person name="Bureau T."/>
            <person name="Miyao A."/>
            <person name="Hirochika H."/>
            <person name="Nishikawa T."/>
            <person name="Kadowaki K."/>
            <person name="Sugiura M."/>
            <person name="Burr B."/>
            <person name="Sasaki T."/>
        </authorList>
    </citation>
    <scope>NUCLEOTIDE SEQUENCE [LARGE SCALE GENOMIC DNA]</scope>
    <source>
        <strain evidence="3">cv. Nipponbare</strain>
    </source>
</reference>
<sequence>MAATAGSARGTALPLQSLPPSTCGAGPSAATARRHAPFDHCYLPLTAPGRGVEGERIEVSSGREEYEESM</sequence>
<evidence type="ECO:0000313" key="2">
    <source>
        <dbReference type="EMBL" id="BAD15984.1"/>
    </source>
</evidence>
<protein>
    <submittedName>
        <fullName evidence="2">Uncharacterized protein</fullName>
    </submittedName>
</protein>
<dbReference type="Proteomes" id="UP000000763">
    <property type="component" value="Chromosome 2"/>
</dbReference>
<feature type="compositionally biased region" description="Basic and acidic residues" evidence="1">
    <location>
        <begin position="52"/>
        <end position="64"/>
    </location>
</feature>
<evidence type="ECO:0000256" key="1">
    <source>
        <dbReference type="SAM" id="MobiDB-lite"/>
    </source>
</evidence>